<organism evidence="4 5">
    <name type="scientific">Candidatus Syntrophocurvum alkaliphilum</name>
    <dbReference type="NCBI Taxonomy" id="2293317"/>
    <lineage>
        <taxon>Bacteria</taxon>
        <taxon>Bacillati</taxon>
        <taxon>Bacillota</taxon>
        <taxon>Clostridia</taxon>
        <taxon>Eubacteriales</taxon>
        <taxon>Syntrophomonadaceae</taxon>
        <taxon>Candidatus Syntrophocurvum</taxon>
    </lineage>
</organism>
<evidence type="ECO:0000259" key="3">
    <source>
        <dbReference type="Pfam" id="PF03816"/>
    </source>
</evidence>
<evidence type="ECO:0000313" key="4">
    <source>
        <dbReference type="EMBL" id="QGU00487.1"/>
    </source>
</evidence>
<dbReference type="InterPro" id="IPR050922">
    <property type="entry name" value="LytR/CpsA/Psr_CW_biosynth"/>
</dbReference>
<dbReference type="PANTHER" id="PTHR33392">
    <property type="entry name" value="POLYISOPRENYL-TEICHOIC ACID--PEPTIDOGLYCAN TEICHOIC ACID TRANSFERASE TAGU"/>
    <property type="match status" value="1"/>
</dbReference>
<dbReference type="KEGG" id="salq:SYNTR_1893"/>
<accession>A0A6I6DKE9</accession>
<dbReference type="Pfam" id="PF03816">
    <property type="entry name" value="LytR_cpsA_psr"/>
    <property type="match status" value="1"/>
</dbReference>
<protein>
    <submittedName>
        <fullName evidence="4">Cell envelope-associated transcriptional attenuator LytR-CpsA-Psr, subfamily M</fullName>
    </submittedName>
</protein>
<dbReference type="AlphaFoldDB" id="A0A6I6DKE9"/>
<comment type="similarity">
    <text evidence="1">Belongs to the LytR/CpsA/Psr (LCP) family.</text>
</comment>
<dbReference type="OrthoDB" id="9782542at2"/>
<dbReference type="PANTHER" id="PTHR33392:SF6">
    <property type="entry name" value="POLYISOPRENYL-TEICHOIC ACID--PEPTIDOGLYCAN TEICHOIC ACID TRANSFERASE TAGU"/>
    <property type="match status" value="1"/>
</dbReference>
<gene>
    <name evidence="4" type="ORF">SYNTR_1893</name>
</gene>
<evidence type="ECO:0000313" key="5">
    <source>
        <dbReference type="Proteomes" id="UP000426444"/>
    </source>
</evidence>
<dbReference type="Gene3D" id="3.40.630.190">
    <property type="entry name" value="LCP protein"/>
    <property type="match status" value="1"/>
</dbReference>
<feature type="compositionally biased region" description="Basic and acidic residues" evidence="2">
    <location>
        <begin position="328"/>
        <end position="342"/>
    </location>
</feature>
<dbReference type="Proteomes" id="UP000426444">
    <property type="component" value="Chromosome"/>
</dbReference>
<reference evidence="5" key="1">
    <citation type="journal article" date="2019" name="Microbiology">
        <title>Complete Genome Sequence of an Uncultured Bacterium of the Candidate Phylum Bipolaricaulota.</title>
        <authorList>
            <person name="Kadnikov V.V."/>
            <person name="Mardanov A.V."/>
            <person name="Beletsky A.V."/>
            <person name="Frank Y.A."/>
            <person name="Karnachuk O.V."/>
            <person name="Ravin N.V."/>
        </authorList>
    </citation>
    <scope>NUCLEOTIDE SEQUENCE [LARGE SCALE GENOMIC DNA]</scope>
</reference>
<sequence length="375" mass="41773">MSRTRKKRSNKKSKTKALLSFMLMAGLIFGLCFGAGAWIANNFIVSPTNVVADDEEEENKIDGDRTNILVLGLDARPGETVSRSDTMMLVSVDPKLKKVAIVSIPRDTRYPIKGGHLDKISIATVAGGSEYAVEAVEDLMGVNIDHYVSMDFSGFESVIDTLGGVNITVGQRMYKPAEGIDLYPGEQKLDGKQALAFVRYRDYYYGDIDRVEKQQKFLKALADEVLQPRTITKLPSLVRQINDYVETDIGTTDMIRMASWAPGFSSDSIITQTLPGYFLDKWDDEGNLKISYWIADQSHAQRALSSMFDGETVAVVRESPHPQPRPTPPRDTDPEEEIIIRDPEEDSDEQTEDEDQINRGELPSPGHDAGPEGYR</sequence>
<feature type="domain" description="Cell envelope-related transcriptional attenuator" evidence="3">
    <location>
        <begin position="83"/>
        <end position="225"/>
    </location>
</feature>
<dbReference type="NCBIfam" id="TIGR00350">
    <property type="entry name" value="lytR_cpsA_psr"/>
    <property type="match status" value="1"/>
</dbReference>
<dbReference type="EMBL" id="CP046457">
    <property type="protein sequence ID" value="QGU00487.1"/>
    <property type="molecule type" value="Genomic_DNA"/>
</dbReference>
<dbReference type="RefSeq" id="WP_156204263.1">
    <property type="nucleotide sequence ID" value="NZ_CP046457.1"/>
</dbReference>
<feature type="compositionally biased region" description="Acidic residues" evidence="2">
    <location>
        <begin position="343"/>
        <end position="355"/>
    </location>
</feature>
<dbReference type="InterPro" id="IPR004474">
    <property type="entry name" value="LytR_CpsA_psr"/>
</dbReference>
<keyword evidence="5" id="KW-1185">Reference proteome</keyword>
<feature type="region of interest" description="Disordered" evidence="2">
    <location>
        <begin position="317"/>
        <end position="375"/>
    </location>
</feature>
<proteinExistence type="inferred from homology"/>
<name>A0A6I6DKE9_9FIRM</name>
<evidence type="ECO:0000256" key="1">
    <source>
        <dbReference type="ARBA" id="ARBA00006068"/>
    </source>
</evidence>
<evidence type="ECO:0000256" key="2">
    <source>
        <dbReference type="SAM" id="MobiDB-lite"/>
    </source>
</evidence>